<sequence length="110" mass="12078">MYIVFIVSSAVFYGISFSAINFKLDPFMYMIVGGLMEIPAYSLVVPIIVKTGMVPFTAGSYIICGITILILAFIPADIKWLTITLAMIGKFFISAAFQAIYLLATEVFPT</sequence>
<evidence type="ECO:0000256" key="1">
    <source>
        <dbReference type="SAM" id="Phobius"/>
    </source>
</evidence>
<protein>
    <submittedName>
        <fullName evidence="2">Organic cation transporter protein</fullName>
    </submittedName>
</protein>
<dbReference type="OrthoDB" id="6373411at2759"/>
<organism evidence="2 3">
    <name type="scientific">Armadillidium nasatum</name>
    <dbReference type="NCBI Taxonomy" id="96803"/>
    <lineage>
        <taxon>Eukaryota</taxon>
        <taxon>Metazoa</taxon>
        <taxon>Ecdysozoa</taxon>
        <taxon>Arthropoda</taxon>
        <taxon>Crustacea</taxon>
        <taxon>Multicrustacea</taxon>
        <taxon>Malacostraca</taxon>
        <taxon>Eumalacostraca</taxon>
        <taxon>Peracarida</taxon>
        <taxon>Isopoda</taxon>
        <taxon>Oniscidea</taxon>
        <taxon>Crinocheta</taxon>
        <taxon>Armadillidiidae</taxon>
        <taxon>Armadillidium</taxon>
    </lineage>
</organism>
<dbReference type="SUPFAM" id="SSF103473">
    <property type="entry name" value="MFS general substrate transporter"/>
    <property type="match status" value="1"/>
</dbReference>
<keyword evidence="1" id="KW-1133">Transmembrane helix</keyword>
<name>A0A5N5SHH9_9CRUS</name>
<evidence type="ECO:0000313" key="3">
    <source>
        <dbReference type="Proteomes" id="UP000326759"/>
    </source>
</evidence>
<accession>A0A5N5SHH9</accession>
<reference evidence="2 3" key="1">
    <citation type="journal article" date="2019" name="PLoS Biol.">
        <title>Sex chromosomes control vertical transmission of feminizing Wolbachia symbionts in an isopod.</title>
        <authorList>
            <person name="Becking T."/>
            <person name="Chebbi M.A."/>
            <person name="Giraud I."/>
            <person name="Moumen B."/>
            <person name="Laverre T."/>
            <person name="Caubet Y."/>
            <person name="Peccoud J."/>
            <person name="Gilbert C."/>
            <person name="Cordaux R."/>
        </authorList>
    </citation>
    <scope>NUCLEOTIDE SEQUENCE [LARGE SCALE GENOMIC DNA]</scope>
    <source>
        <strain evidence="2">ANa2</strain>
        <tissue evidence="2">Whole body excluding digestive tract and cuticle</tissue>
    </source>
</reference>
<feature type="transmembrane region" description="Helical" evidence="1">
    <location>
        <begin position="28"/>
        <end position="49"/>
    </location>
</feature>
<dbReference type="EMBL" id="SEYY01025167">
    <property type="protein sequence ID" value="KAB7493636.1"/>
    <property type="molecule type" value="Genomic_DNA"/>
</dbReference>
<feature type="transmembrane region" description="Helical" evidence="1">
    <location>
        <begin position="80"/>
        <end position="104"/>
    </location>
</feature>
<gene>
    <name evidence="2" type="primary">Orct_11</name>
    <name evidence="2" type="ORF">Anas_03058</name>
</gene>
<dbReference type="InterPro" id="IPR036259">
    <property type="entry name" value="MFS_trans_sf"/>
</dbReference>
<dbReference type="AlphaFoldDB" id="A0A5N5SHH9"/>
<feature type="transmembrane region" description="Helical" evidence="1">
    <location>
        <begin position="56"/>
        <end position="74"/>
    </location>
</feature>
<keyword evidence="3" id="KW-1185">Reference proteome</keyword>
<comment type="caution">
    <text evidence="2">The sequence shown here is derived from an EMBL/GenBank/DDBJ whole genome shotgun (WGS) entry which is preliminary data.</text>
</comment>
<keyword evidence="1" id="KW-0812">Transmembrane</keyword>
<evidence type="ECO:0000313" key="2">
    <source>
        <dbReference type="EMBL" id="KAB7493636.1"/>
    </source>
</evidence>
<keyword evidence="1" id="KW-0472">Membrane</keyword>
<proteinExistence type="predicted"/>
<dbReference type="Proteomes" id="UP000326759">
    <property type="component" value="Unassembled WGS sequence"/>
</dbReference>